<dbReference type="InterPro" id="IPR006520">
    <property type="entry name" value="Dit_BPSPP_N"/>
</dbReference>
<name>A0AAE7VIJ5_9CAUD</name>
<dbReference type="NCBIfam" id="TIGR01633">
    <property type="entry name" value="phi3626_gp14_N"/>
    <property type="match status" value="1"/>
</dbReference>
<gene>
    <name evidence="3" type="ORF">cd2_023</name>
</gene>
<protein>
    <submittedName>
        <fullName evidence="3">Tail fiber protein</fullName>
    </submittedName>
</protein>
<dbReference type="Gene3D" id="2.40.30.200">
    <property type="match status" value="1"/>
</dbReference>
<feature type="domain" description="Siphovirus-type tail component RIFT-related" evidence="1">
    <location>
        <begin position="439"/>
        <end position="538"/>
    </location>
</feature>
<dbReference type="Proteomes" id="UP000827445">
    <property type="component" value="Segment"/>
</dbReference>
<keyword evidence="4" id="KW-1185">Reference proteome</keyword>
<dbReference type="EMBL" id="MZ398135">
    <property type="protein sequence ID" value="QXP45149.1"/>
    <property type="molecule type" value="Genomic_DNA"/>
</dbReference>
<dbReference type="Gene3D" id="2.60.120.860">
    <property type="match status" value="1"/>
</dbReference>
<reference evidence="3 4" key="1">
    <citation type="journal article" date="2021" name="Microbiol. Resour. Announc.">
        <title>Genome Sequences of Bacteriophages cd2, cd3, and cd4, which Specifically Target Carnobacterium divergens.</title>
        <authorList>
            <person name="Zhang P."/>
            <person name="Britton A.P."/>
            <person name="Visser K.A."/>
            <person name="Welke C.A."/>
            <person name="Wassink H."/>
            <person name="Prins E."/>
            <person name="Yang X."/>
            <person name="Martin-Visscher L.A."/>
        </authorList>
    </citation>
    <scope>NUCLEOTIDE SEQUENCE [LARGE SCALE GENOMIC DNA]</scope>
    <source>
        <strain evidence="4">cd2</strain>
    </source>
</reference>
<sequence length="934" mass="105041">MSCIPLEGTTPQAMQVVVVDKKENSEAWGYGKSLAEVEFDSKEFSRLNSTDAEAISNAGIYQTPPPAGYDSIRNSSNLIQNVTTANAMDKWIAQPTETAKPYVKITSQTFKGATVKALSYMGSTAPASTNASIYSDWVKVDTSKAYELSVWMNTPDVSGMGGQDSIRVLTSDSATKPALDDFQNSTMQSIQVSSAQVNIVPAVDLVVENAIAHSDWKQYRAIVMPTAFNNLDMKNRGYNVINNGRFRTSNKWLRVVFLSNGQSGTKRDTHWVQPILNEIKGSNSYYTEAGFESSLAQVTQMFDVVGAMETAEPNIFKDCYTFSDKIVKATQRLTELKFMTTGMTTVLSTVVNKDRMLSQSGYGDIYLTSDFEGFIQDNGYINFSSVSALPAMGGTATVTAKATMSFKFNYDPYEDRTVRTFRYNGIKQPEWVRVQDVIYDMSAPIDNNTFSLNQGKRFFDMGQSYGVREITLQLAVIADSPQTLRDKFFHLSDWFDTQEETELKFSDNPELSWQVKLNGSNTISQSERVGKINVSFICLQKDAKGKEVEVEKDITVDQPLLELQNEGTAETFPRMKFTLNKDTDYFDIVGAGESQNVSLGSRRNTTPTDEKFDPMPLLNSWNFLSSEKWVNMTQKDVPSAPENIKQYVTDGQMATMEGMGLMAKWHYGNKPNENEDGWRGAGLYQTLSRSLTDFRVELSPAVLGVIPDGSSNFGDVMLYDQNGKGFARVQWGGRMETRQMDVYLTALGSNNADLDSHSVSLNAGANWNNFQGKIIVERKQNKWRVTVGQYINRAYSPAPESIFEAGESMLKDVRTTDWYDLPRETWNAKLTRVGINLRNFQARNRIPHFTVRRLKVWEYKNPTANDKNKRIVSMKKGDEVVVDFDKAQVWLNGNLEPSLVHPSTDWFSLVKGKNVVGFNNLDAKVHVSWHERFR</sequence>
<evidence type="ECO:0000259" key="1">
    <source>
        <dbReference type="Pfam" id="PF05709"/>
    </source>
</evidence>
<dbReference type="Pfam" id="PF22768">
    <property type="entry name" value="SPP1_Dit"/>
    <property type="match status" value="1"/>
</dbReference>
<accession>A0AAE7VIJ5</accession>
<feature type="domain" description="Siphovirus-type tail component C-terminal" evidence="2">
    <location>
        <begin position="871"/>
        <end position="933"/>
    </location>
</feature>
<dbReference type="InterPro" id="IPR008841">
    <property type="entry name" value="Siphovirus-type_tail_N"/>
</dbReference>
<dbReference type="InterPro" id="IPR054738">
    <property type="entry name" value="Siphovirus-type_tail_C"/>
</dbReference>
<evidence type="ECO:0000313" key="4">
    <source>
        <dbReference type="Proteomes" id="UP000827445"/>
    </source>
</evidence>
<proteinExistence type="predicted"/>
<dbReference type="Pfam" id="PF05709">
    <property type="entry name" value="Sipho_tail"/>
    <property type="match status" value="1"/>
</dbReference>
<evidence type="ECO:0000259" key="2">
    <source>
        <dbReference type="Pfam" id="PF22768"/>
    </source>
</evidence>
<organism evidence="3 4">
    <name type="scientific">Carnobacterium phage cd2</name>
    <dbReference type="NCBI Taxonomy" id="2849244"/>
    <lineage>
        <taxon>Viruses</taxon>
        <taxon>Duplodnaviria</taxon>
        <taxon>Heunggongvirae</taxon>
        <taxon>Uroviricota</taxon>
        <taxon>Caudoviricetes</taxon>
        <taxon>Carnodivirus</taxon>
        <taxon>Carnodivirus cd2-like</taxon>
    </lineage>
</organism>
<evidence type="ECO:0000313" key="3">
    <source>
        <dbReference type="EMBL" id="QXP45149.1"/>
    </source>
</evidence>